<reference evidence="3" key="1">
    <citation type="submission" date="2021-02" db="EMBL/GenBank/DDBJ databases">
        <authorList>
            <person name="Nowell W R."/>
        </authorList>
    </citation>
    <scope>NUCLEOTIDE SEQUENCE</scope>
</reference>
<comment type="caution">
    <text evidence="3">The sequence shown here is derived from an EMBL/GenBank/DDBJ whole genome shotgun (WGS) entry which is preliminary data.</text>
</comment>
<dbReference type="InterPro" id="IPR016084">
    <property type="entry name" value="Haem_Oase-like_multi-hlx"/>
</dbReference>
<dbReference type="SMART" id="SM01236">
    <property type="entry name" value="Haem_oxygenase_2"/>
    <property type="match status" value="1"/>
</dbReference>
<dbReference type="InterPro" id="IPR027572">
    <property type="entry name" value="Fol-rel_CADD"/>
</dbReference>
<organism evidence="3 4">
    <name type="scientific">Rotaria magnacalcarata</name>
    <dbReference type="NCBI Taxonomy" id="392030"/>
    <lineage>
        <taxon>Eukaryota</taxon>
        <taxon>Metazoa</taxon>
        <taxon>Spiralia</taxon>
        <taxon>Gnathifera</taxon>
        <taxon>Rotifera</taxon>
        <taxon>Eurotatoria</taxon>
        <taxon>Bdelloidea</taxon>
        <taxon>Philodinida</taxon>
        <taxon>Philodinidae</taxon>
        <taxon>Rotaria</taxon>
    </lineage>
</organism>
<proteinExistence type="predicted"/>
<name>A0A817A128_9BILA</name>
<dbReference type="Pfam" id="PF01996">
    <property type="entry name" value="F420_ligase"/>
    <property type="match status" value="1"/>
</dbReference>
<keyword evidence="1" id="KW-0560">Oxidoreductase</keyword>
<gene>
    <name evidence="3" type="ORF">XDN619_LOCUS35185</name>
</gene>
<dbReference type="SUPFAM" id="SSF144010">
    <property type="entry name" value="CofE-like"/>
    <property type="match status" value="1"/>
</dbReference>
<evidence type="ECO:0000256" key="1">
    <source>
        <dbReference type="ARBA" id="ARBA00023002"/>
    </source>
</evidence>
<dbReference type="InterPro" id="IPR002847">
    <property type="entry name" value="F420-0_gamma-glut_ligase-dom"/>
</dbReference>
<dbReference type="PANTHER" id="PTHR40279:SF3">
    <property type="entry name" value="4-AMINOBENZOATE SYNTHASE"/>
    <property type="match status" value="1"/>
</dbReference>
<dbReference type="Gene3D" id="1.20.910.10">
    <property type="entry name" value="Heme oxygenase-like"/>
    <property type="match status" value="1"/>
</dbReference>
<dbReference type="SUPFAM" id="SSF48613">
    <property type="entry name" value="Heme oxygenase-like"/>
    <property type="match status" value="1"/>
</dbReference>
<dbReference type="InterPro" id="IPR039068">
    <property type="entry name" value="PqqC-like"/>
</dbReference>
<feature type="domain" description="Coenzyme F420:L-glutamate ligase-like" evidence="2">
    <location>
        <begin position="214"/>
        <end position="397"/>
    </location>
</feature>
<dbReference type="PANTHER" id="PTHR40279">
    <property type="entry name" value="PQQC-LIKE PROTEIN"/>
    <property type="match status" value="1"/>
</dbReference>
<dbReference type="Pfam" id="PF14518">
    <property type="entry name" value="Haem_oxygenas_2"/>
    <property type="match status" value="1"/>
</dbReference>
<dbReference type="EMBL" id="CAJNRG010018148">
    <property type="protein sequence ID" value="CAF2248453.1"/>
    <property type="molecule type" value="Genomic_DNA"/>
</dbReference>
<dbReference type="GO" id="GO:0016491">
    <property type="term" value="F:oxidoreductase activity"/>
    <property type="evidence" value="ECO:0007669"/>
    <property type="project" value="UniProtKB-KW"/>
</dbReference>
<dbReference type="NCBIfam" id="TIGR04305">
    <property type="entry name" value="fol_rel_CADD"/>
    <property type="match status" value="1"/>
</dbReference>
<evidence type="ECO:0000259" key="2">
    <source>
        <dbReference type="Pfam" id="PF01996"/>
    </source>
</evidence>
<protein>
    <recommendedName>
        <fullName evidence="2">Coenzyme F420:L-glutamate ligase-like domain-containing protein</fullName>
    </recommendedName>
</protein>
<sequence>MTFCMNLNRLLEKLHLLNHPFYKAWNEGKLTHESLQLYAQEYYHHVAAFPRYISQIHALCPDISARQILLENLIDEEQGADNHPELWIRFAEGFGVKREEIKQPPELQKTTELVDGYFDLVKADYATGLGALYAYERQTPEVSKSKIDGLKKHYAVSDEKTLQFFSVHEKTDEWHTEELAGLIEKLSETDQEKVLQGATKGAKLLWSFLDGMILDQYIKTVEEEDIIVITSKIISIVQGRLVAKNTISKRSLVYKEADLVLETDVNPYDLYLTIKNDVLIPSAGIDESNIDGFYVLYPENVQETATQIWEYLKKQHNVQKLGIVITDSHTTIMRRGVTGIALGWCGFEPLYSYINKPDLCGNPLRVTQVNILDSLATAAVFVMGEGNEQTPLAIIRDAPKISFLNRIPTVEEQKAIVISMDEDLYAPLLRSANWSKIMDKR</sequence>
<dbReference type="Proteomes" id="UP000663887">
    <property type="component" value="Unassembled WGS sequence"/>
</dbReference>
<dbReference type="AlphaFoldDB" id="A0A817A128"/>
<evidence type="ECO:0000313" key="3">
    <source>
        <dbReference type="EMBL" id="CAF2248453.1"/>
    </source>
</evidence>
<accession>A0A817A128</accession>
<evidence type="ECO:0000313" key="4">
    <source>
        <dbReference type="Proteomes" id="UP000663887"/>
    </source>
</evidence>